<evidence type="ECO:0000313" key="9">
    <source>
        <dbReference type="EMBL" id="MBS3061333.1"/>
    </source>
</evidence>
<evidence type="ECO:0000256" key="2">
    <source>
        <dbReference type="ARBA" id="ARBA00022552"/>
    </source>
</evidence>
<dbReference type="PROSITE" id="PS51689">
    <property type="entry name" value="SAM_RNA_A_N6_MT"/>
    <property type="match status" value="1"/>
</dbReference>
<dbReference type="PROSITE" id="PS01131">
    <property type="entry name" value="RRNA_A_DIMETH"/>
    <property type="match status" value="1"/>
</dbReference>
<reference evidence="9" key="2">
    <citation type="submission" date="2021-05" db="EMBL/GenBank/DDBJ databases">
        <title>Protein family content uncovers lineage relationships and bacterial pathway maintenance mechanisms in DPANN archaea.</title>
        <authorList>
            <person name="Castelle C.J."/>
            <person name="Meheust R."/>
            <person name="Jaffe A.L."/>
            <person name="Seitz K."/>
            <person name="Gong X."/>
            <person name="Baker B.J."/>
            <person name="Banfield J.F."/>
        </authorList>
    </citation>
    <scope>NUCLEOTIDE SEQUENCE</scope>
    <source>
        <strain evidence="9">RIFCSPLOWO2_01_FULL_AR10_48_17</strain>
    </source>
</reference>
<keyword evidence="2" id="KW-0698">rRNA processing</keyword>
<evidence type="ECO:0000256" key="3">
    <source>
        <dbReference type="ARBA" id="ARBA00022603"/>
    </source>
</evidence>
<evidence type="ECO:0000256" key="6">
    <source>
        <dbReference type="ARBA" id="ARBA00022884"/>
    </source>
</evidence>
<comment type="similarity">
    <text evidence="7">Belongs to the class I-like SAM-binding methyltransferase superfamily. rRNA adenine N(6)-methyltransferase family.</text>
</comment>
<dbReference type="SMART" id="SM00650">
    <property type="entry name" value="rADc"/>
    <property type="match status" value="1"/>
</dbReference>
<dbReference type="Gene3D" id="3.40.50.150">
    <property type="entry name" value="Vaccinia Virus protein VP39"/>
    <property type="match status" value="1"/>
</dbReference>
<accession>A0A8T4L235</accession>
<evidence type="ECO:0000256" key="1">
    <source>
        <dbReference type="ARBA" id="ARBA00022490"/>
    </source>
</evidence>
<dbReference type="SUPFAM" id="SSF53335">
    <property type="entry name" value="S-adenosyl-L-methionine-dependent methyltransferases"/>
    <property type="match status" value="1"/>
</dbReference>
<comment type="caution">
    <text evidence="7">Lacks conserved residue(s) required for the propagation of feature annotation.</text>
</comment>
<keyword evidence="5 7" id="KW-0949">S-adenosyl-L-methionine</keyword>
<dbReference type="InterPro" id="IPR023165">
    <property type="entry name" value="rRNA_Ade_diMease-like_C"/>
</dbReference>
<dbReference type="InterPro" id="IPR011530">
    <property type="entry name" value="rRNA_adenine_dimethylase"/>
</dbReference>
<dbReference type="PANTHER" id="PTHR11727:SF7">
    <property type="entry name" value="DIMETHYLADENOSINE TRANSFERASE-RELATED"/>
    <property type="match status" value="1"/>
</dbReference>
<dbReference type="InterPro" id="IPR001737">
    <property type="entry name" value="KsgA/Erm"/>
</dbReference>
<dbReference type="EC" id="2.1.1.182" evidence="9"/>
<keyword evidence="4 7" id="KW-0808">Transferase</keyword>
<dbReference type="GO" id="GO:0052908">
    <property type="term" value="F:16S rRNA (adenine(1518)-N(6)/adenine(1519)-N(6))-dimethyltransferase activity"/>
    <property type="evidence" value="ECO:0007669"/>
    <property type="project" value="UniProtKB-EC"/>
</dbReference>
<dbReference type="InterPro" id="IPR029063">
    <property type="entry name" value="SAM-dependent_MTases_sf"/>
</dbReference>
<comment type="caution">
    <text evidence="9">The sequence shown here is derived from an EMBL/GenBank/DDBJ whole genome shotgun (WGS) entry which is preliminary data.</text>
</comment>
<gene>
    <name evidence="9" type="primary">rsmA</name>
    <name evidence="9" type="ORF">J4215_02005</name>
</gene>
<feature type="binding site" evidence="7">
    <location>
        <position position="25"/>
    </location>
    <ligand>
        <name>S-adenosyl-L-methionine</name>
        <dbReference type="ChEBI" id="CHEBI:59789"/>
    </ligand>
</feature>
<feature type="binding site" evidence="7">
    <location>
        <position position="52"/>
    </location>
    <ligand>
        <name>S-adenosyl-L-methionine</name>
        <dbReference type="ChEBI" id="CHEBI:59789"/>
    </ligand>
</feature>
<evidence type="ECO:0000256" key="4">
    <source>
        <dbReference type="ARBA" id="ARBA00022679"/>
    </source>
</evidence>
<feature type="domain" description="Ribosomal RNA adenine methylase transferase N-terminal" evidence="8">
    <location>
        <begin position="32"/>
        <end position="196"/>
    </location>
</feature>
<name>A0A8T4L235_9ARCH</name>
<keyword evidence="6 7" id="KW-0694">RNA-binding</keyword>
<dbReference type="Gene3D" id="1.10.8.100">
    <property type="entry name" value="Ribosomal RNA adenine dimethylase-like, domain 2"/>
    <property type="match status" value="1"/>
</dbReference>
<feature type="binding site" evidence="7">
    <location>
        <position position="96"/>
    </location>
    <ligand>
        <name>S-adenosyl-L-methionine</name>
        <dbReference type="ChEBI" id="CHEBI:59789"/>
    </ligand>
</feature>
<dbReference type="GO" id="GO:0003723">
    <property type="term" value="F:RNA binding"/>
    <property type="evidence" value="ECO:0007669"/>
    <property type="project" value="UniProtKB-UniRule"/>
</dbReference>
<evidence type="ECO:0000259" key="8">
    <source>
        <dbReference type="SMART" id="SM00650"/>
    </source>
</evidence>
<evidence type="ECO:0000256" key="7">
    <source>
        <dbReference type="PROSITE-ProRule" id="PRU01026"/>
    </source>
</evidence>
<dbReference type="CDD" id="cd02440">
    <property type="entry name" value="AdoMet_MTases"/>
    <property type="match status" value="1"/>
</dbReference>
<evidence type="ECO:0000256" key="5">
    <source>
        <dbReference type="ARBA" id="ARBA00022691"/>
    </source>
</evidence>
<protein>
    <submittedName>
        <fullName evidence="9">Ribosomal RNA small subunit methyltransferase A</fullName>
        <ecNumber evidence="9">2.1.1.182</ecNumber>
    </submittedName>
</protein>
<organism evidence="9 10">
    <name type="scientific">Candidatus Iainarchaeum sp</name>
    <dbReference type="NCBI Taxonomy" id="3101447"/>
    <lineage>
        <taxon>Archaea</taxon>
        <taxon>Candidatus Iainarchaeota</taxon>
        <taxon>Candidatus Iainarchaeia</taxon>
        <taxon>Candidatus Iainarchaeales</taxon>
        <taxon>Candidatus Iainarchaeaceae</taxon>
        <taxon>Candidatus Iainarchaeum</taxon>
    </lineage>
</organism>
<dbReference type="Pfam" id="PF00398">
    <property type="entry name" value="RrnaAD"/>
    <property type="match status" value="1"/>
</dbReference>
<dbReference type="EMBL" id="JAGVWC010000009">
    <property type="protein sequence ID" value="MBS3061333.1"/>
    <property type="molecule type" value="Genomic_DNA"/>
</dbReference>
<reference evidence="9" key="1">
    <citation type="submission" date="2021-03" db="EMBL/GenBank/DDBJ databases">
        <authorList>
            <person name="Jaffe A."/>
        </authorList>
    </citation>
    <scope>NUCLEOTIDE SEQUENCE</scope>
    <source>
        <strain evidence="9">RIFCSPLOWO2_01_FULL_AR10_48_17</strain>
    </source>
</reference>
<dbReference type="InterPro" id="IPR020596">
    <property type="entry name" value="rRNA_Ade_Mease_Trfase_CS"/>
</dbReference>
<dbReference type="InterPro" id="IPR020598">
    <property type="entry name" value="rRNA_Ade_methylase_Trfase_N"/>
</dbReference>
<keyword evidence="3 7" id="KW-0489">Methyltransferase</keyword>
<feature type="binding site" evidence="7">
    <location>
        <position position="72"/>
    </location>
    <ligand>
        <name>S-adenosyl-L-methionine</name>
        <dbReference type="ChEBI" id="CHEBI:59789"/>
    </ligand>
</feature>
<evidence type="ECO:0000313" key="10">
    <source>
        <dbReference type="Proteomes" id="UP000675968"/>
    </source>
</evidence>
<dbReference type="AlphaFoldDB" id="A0A8T4L235"/>
<sequence length="276" mass="31814">MNLLGELQGLMVKYHFKPDKRLSQNFCISDELLEKLVSAAKLKSTETVLEIGCGTGFLTKKLQEKTRVIAIEKDDRLFDLLRTELAPKNLALRHEDFLDSQFKPGEFSKIVSLPPYSISSEVIYKILEIGFSEAYLVFQKEFAEKLLAEPGFEDYTTISVITQYFCEPEILFMVESNAFFPQPQGFSACVKLKSKKRFGDVSDEKKFIRFIKDVFRYKNKTLSNALQLCVPLLQKELGIDKETLKKKISGLKFKDQKVYLLEVEEFVELFLHLSKS</sequence>
<dbReference type="PANTHER" id="PTHR11727">
    <property type="entry name" value="DIMETHYLADENOSINE TRANSFERASE"/>
    <property type="match status" value="1"/>
</dbReference>
<dbReference type="NCBIfam" id="TIGR00755">
    <property type="entry name" value="ksgA"/>
    <property type="match status" value="1"/>
</dbReference>
<proteinExistence type="inferred from homology"/>
<keyword evidence="1" id="KW-0963">Cytoplasm</keyword>
<dbReference type="Proteomes" id="UP000675968">
    <property type="component" value="Unassembled WGS sequence"/>
</dbReference>